<feature type="region of interest" description="Disordered" evidence="1">
    <location>
        <begin position="1"/>
        <end position="43"/>
    </location>
</feature>
<name>A0ABQ2E6M7_9ACTN</name>
<sequence>MGARMPPRGGPGETGFRPVPTVRRRTRNTAAPTTSRISARNTAPTVACRAGTMAPQPHAYAGAISDPSCAGSSAHTTSNARRAFRIRPDRRDPGHPAPCPPYPSHPPYPRFLAPSARRGAPTPQTARSRVRFLARRPDGPAPGPSPEVPALRSADGGVIGAFIGIWTKQG</sequence>
<dbReference type="Proteomes" id="UP000660265">
    <property type="component" value="Unassembled WGS sequence"/>
</dbReference>
<comment type="caution">
    <text evidence="2">The sequence shown here is derived from an EMBL/GenBank/DDBJ whole genome shotgun (WGS) entry which is preliminary data.</text>
</comment>
<evidence type="ECO:0000313" key="3">
    <source>
        <dbReference type="Proteomes" id="UP000660265"/>
    </source>
</evidence>
<feature type="compositionally biased region" description="Polar residues" evidence="1">
    <location>
        <begin position="70"/>
        <end position="79"/>
    </location>
</feature>
<evidence type="ECO:0000313" key="2">
    <source>
        <dbReference type="EMBL" id="GGJ98285.1"/>
    </source>
</evidence>
<evidence type="ECO:0000256" key="1">
    <source>
        <dbReference type="SAM" id="MobiDB-lite"/>
    </source>
</evidence>
<protein>
    <submittedName>
        <fullName evidence="2">Uncharacterized protein</fullName>
    </submittedName>
</protein>
<feature type="region of interest" description="Disordered" evidence="1">
    <location>
        <begin position="64"/>
        <end position="127"/>
    </location>
</feature>
<reference evidence="3" key="1">
    <citation type="journal article" date="2019" name="Int. J. Syst. Evol. Microbiol.">
        <title>The Global Catalogue of Microorganisms (GCM) 10K type strain sequencing project: providing services to taxonomists for standard genome sequencing and annotation.</title>
        <authorList>
            <consortium name="The Broad Institute Genomics Platform"/>
            <consortium name="The Broad Institute Genome Sequencing Center for Infectious Disease"/>
            <person name="Wu L."/>
            <person name="Ma J."/>
        </authorList>
    </citation>
    <scope>NUCLEOTIDE SEQUENCE [LARGE SCALE GENOMIC DNA]</scope>
    <source>
        <strain evidence="3">CGMCC 4.7275</strain>
    </source>
</reference>
<organism evidence="2 3">
    <name type="scientific">Streptomyces camponoticapitis</name>
    <dbReference type="NCBI Taxonomy" id="1616125"/>
    <lineage>
        <taxon>Bacteria</taxon>
        <taxon>Bacillati</taxon>
        <taxon>Actinomycetota</taxon>
        <taxon>Actinomycetes</taxon>
        <taxon>Kitasatosporales</taxon>
        <taxon>Streptomycetaceae</taxon>
        <taxon>Streptomyces</taxon>
    </lineage>
</organism>
<accession>A0ABQ2E6M7</accession>
<keyword evidence="3" id="KW-1185">Reference proteome</keyword>
<proteinExistence type="predicted"/>
<gene>
    <name evidence="2" type="ORF">GCM10011583_32210</name>
</gene>
<feature type="compositionally biased region" description="Pro residues" evidence="1">
    <location>
        <begin position="95"/>
        <end position="109"/>
    </location>
</feature>
<dbReference type="EMBL" id="BMMV01000009">
    <property type="protein sequence ID" value="GGJ98285.1"/>
    <property type="molecule type" value="Genomic_DNA"/>
</dbReference>